<dbReference type="EMBL" id="JBFALK010000012">
    <property type="protein sequence ID" value="MEV0971251.1"/>
    <property type="molecule type" value="Genomic_DNA"/>
</dbReference>
<comment type="caution">
    <text evidence="1">The sequence shown here is derived from an EMBL/GenBank/DDBJ whole genome shotgun (WGS) entry which is preliminary data.</text>
</comment>
<evidence type="ECO:0000313" key="2">
    <source>
        <dbReference type="Proteomes" id="UP001551675"/>
    </source>
</evidence>
<organism evidence="1 2">
    <name type="scientific">Microtetraspora glauca</name>
    <dbReference type="NCBI Taxonomy" id="1996"/>
    <lineage>
        <taxon>Bacteria</taxon>
        <taxon>Bacillati</taxon>
        <taxon>Actinomycetota</taxon>
        <taxon>Actinomycetes</taxon>
        <taxon>Streptosporangiales</taxon>
        <taxon>Streptosporangiaceae</taxon>
        <taxon>Microtetraspora</taxon>
    </lineage>
</organism>
<keyword evidence="2" id="KW-1185">Reference proteome</keyword>
<name>A0ABV3GIJ6_MICGL</name>
<dbReference type="RefSeq" id="WP_358135363.1">
    <property type="nucleotide sequence ID" value="NZ_JBFALK010000012.1"/>
</dbReference>
<protein>
    <submittedName>
        <fullName evidence="1">Uncharacterized protein</fullName>
    </submittedName>
</protein>
<sequence>MFDLWKANAAIADTGFVLLATIGAITAMGHETVQTRYAVKEVVPRLFVAALAANTSFTICGKVIELVKELDGSTSDQQFVAPAGHRPAHCVRARWPRHEWAVAPVTGSRHDLGGTGPRRVVVGRSRAARP</sequence>
<dbReference type="Proteomes" id="UP001551675">
    <property type="component" value="Unassembled WGS sequence"/>
</dbReference>
<gene>
    <name evidence="1" type="ORF">AB0I59_21695</name>
</gene>
<evidence type="ECO:0000313" key="1">
    <source>
        <dbReference type="EMBL" id="MEV0971251.1"/>
    </source>
</evidence>
<accession>A0ABV3GIJ6</accession>
<proteinExistence type="predicted"/>
<reference evidence="1 2" key="1">
    <citation type="submission" date="2024-06" db="EMBL/GenBank/DDBJ databases">
        <title>The Natural Products Discovery Center: Release of the First 8490 Sequenced Strains for Exploring Actinobacteria Biosynthetic Diversity.</title>
        <authorList>
            <person name="Kalkreuter E."/>
            <person name="Kautsar S.A."/>
            <person name="Yang D."/>
            <person name="Bader C.D."/>
            <person name="Teijaro C.N."/>
            <person name="Fluegel L."/>
            <person name="Davis C.M."/>
            <person name="Simpson J.R."/>
            <person name="Lauterbach L."/>
            <person name="Steele A.D."/>
            <person name="Gui C."/>
            <person name="Meng S."/>
            <person name="Li G."/>
            <person name="Viehrig K."/>
            <person name="Ye F."/>
            <person name="Su P."/>
            <person name="Kiefer A.F."/>
            <person name="Nichols A."/>
            <person name="Cepeda A.J."/>
            <person name="Yan W."/>
            <person name="Fan B."/>
            <person name="Jiang Y."/>
            <person name="Adhikari A."/>
            <person name="Zheng C.-J."/>
            <person name="Schuster L."/>
            <person name="Cowan T.M."/>
            <person name="Smanski M.J."/>
            <person name="Chevrette M.G."/>
            <person name="De Carvalho L.P.S."/>
            <person name="Shen B."/>
        </authorList>
    </citation>
    <scope>NUCLEOTIDE SEQUENCE [LARGE SCALE GENOMIC DNA]</scope>
    <source>
        <strain evidence="1 2">NPDC050100</strain>
    </source>
</reference>